<gene>
    <name evidence="3" type="primary">Rbck1</name>
    <name evidence="3" type="ORF">STEDEN_R15528</name>
</gene>
<reference evidence="3 4" key="1">
    <citation type="submission" date="2019-09" db="EMBL/GenBank/DDBJ databases">
        <title>Bird 10,000 Genomes (B10K) Project - Family phase.</title>
        <authorList>
            <person name="Zhang G."/>
        </authorList>
    </citation>
    <scope>NUCLEOTIDE SEQUENCE [LARGE SCALE GENOMIC DNA]</scope>
    <source>
        <strain evidence="3">B10K-DU-001-27</strain>
        <tissue evidence="3">Muscle</tissue>
    </source>
</reference>
<dbReference type="AlphaFoldDB" id="A0A7K9S9X6"/>
<dbReference type="Proteomes" id="UP000572325">
    <property type="component" value="Unassembled WGS sequence"/>
</dbReference>
<organism evidence="3 4">
    <name type="scientific">Sterrhoptilus dennistouni</name>
    <dbReference type="NCBI Taxonomy" id="2585820"/>
    <lineage>
        <taxon>Eukaryota</taxon>
        <taxon>Metazoa</taxon>
        <taxon>Chordata</taxon>
        <taxon>Craniata</taxon>
        <taxon>Vertebrata</taxon>
        <taxon>Euteleostomi</taxon>
        <taxon>Archelosauria</taxon>
        <taxon>Archosauria</taxon>
        <taxon>Dinosauria</taxon>
        <taxon>Saurischia</taxon>
        <taxon>Theropoda</taxon>
        <taxon>Coelurosauria</taxon>
        <taxon>Aves</taxon>
        <taxon>Neognathae</taxon>
        <taxon>Neoaves</taxon>
        <taxon>Telluraves</taxon>
        <taxon>Australaves</taxon>
        <taxon>Passeriformes</taxon>
        <taxon>Sylvioidea</taxon>
        <taxon>Zosteropidae</taxon>
        <taxon>Sterrhoptilus</taxon>
    </lineage>
</organism>
<proteinExistence type="predicted"/>
<comment type="caution">
    <text evidence="3">The sequence shown here is derived from an EMBL/GenBank/DDBJ whole genome shotgun (WGS) entry which is preliminary data.</text>
</comment>
<evidence type="ECO:0000313" key="3">
    <source>
        <dbReference type="EMBL" id="NXI32740.1"/>
    </source>
</evidence>
<dbReference type="EMBL" id="VWZU01018327">
    <property type="protein sequence ID" value="NXI32740.1"/>
    <property type="molecule type" value="Genomic_DNA"/>
</dbReference>
<feature type="non-terminal residue" evidence="3">
    <location>
        <position position="1"/>
    </location>
</feature>
<dbReference type="Pfam" id="PF16764">
    <property type="entry name" value="Sharpin_PH"/>
    <property type="match status" value="1"/>
</dbReference>
<accession>A0A7K9S9X6</accession>
<feature type="domain" description="Sharpin PH" evidence="2">
    <location>
        <begin position="3"/>
        <end position="70"/>
    </location>
</feature>
<dbReference type="InterPro" id="IPR031912">
    <property type="entry name" value="Sharpin_PH"/>
</dbReference>
<name>A0A7K9S9X6_9PASS</name>
<evidence type="ECO:0000259" key="2">
    <source>
        <dbReference type="Pfam" id="PF16764"/>
    </source>
</evidence>
<protein>
    <submittedName>
        <fullName evidence="3">HOIL1 protein</fullName>
    </submittedName>
</protein>
<sequence>PVAEFDLRDISYHVCGPASHELQLPPLGTAGSPGPSGTEGTVVALRFLEEREAQQWWTVLSSSLREARRGGDTWGHDWGQGDTGTGLGT</sequence>
<keyword evidence="4" id="KW-1185">Reference proteome</keyword>
<feature type="non-terminal residue" evidence="3">
    <location>
        <position position="89"/>
    </location>
</feature>
<feature type="region of interest" description="Disordered" evidence="1">
    <location>
        <begin position="68"/>
        <end position="89"/>
    </location>
</feature>
<dbReference type="InterPro" id="IPR011993">
    <property type="entry name" value="PH-like_dom_sf"/>
</dbReference>
<evidence type="ECO:0000313" key="4">
    <source>
        <dbReference type="Proteomes" id="UP000572325"/>
    </source>
</evidence>
<evidence type="ECO:0000256" key="1">
    <source>
        <dbReference type="SAM" id="MobiDB-lite"/>
    </source>
</evidence>
<dbReference type="Gene3D" id="2.30.29.30">
    <property type="entry name" value="Pleckstrin-homology domain (PH domain)/Phosphotyrosine-binding domain (PTB)"/>
    <property type="match status" value="1"/>
</dbReference>